<gene>
    <name evidence="2" type="ORF">SAMN05444165_7430</name>
</gene>
<sequence length="37" mass="3742">MQPGSIAVCTGAPSLPGEKTVVASSVGLPHKHGEDKR</sequence>
<name>A0A1N6LHM0_9BURK</name>
<protein>
    <submittedName>
        <fullName evidence="2">Uncharacterized protein</fullName>
    </submittedName>
</protein>
<dbReference type="Proteomes" id="UP000185151">
    <property type="component" value="Unassembled WGS sequence"/>
</dbReference>
<evidence type="ECO:0000256" key="1">
    <source>
        <dbReference type="SAM" id="MobiDB-lite"/>
    </source>
</evidence>
<dbReference type="EMBL" id="FSRU01000003">
    <property type="protein sequence ID" value="SIO68329.1"/>
    <property type="molecule type" value="Genomic_DNA"/>
</dbReference>
<proteinExistence type="predicted"/>
<dbReference type="AlphaFoldDB" id="A0A1N6LHM0"/>
<accession>A0A1N6LHM0</accession>
<evidence type="ECO:0000313" key="3">
    <source>
        <dbReference type="Proteomes" id="UP000185151"/>
    </source>
</evidence>
<organism evidence="2 3">
    <name type="scientific">Paraburkholderia phenazinium</name>
    <dbReference type="NCBI Taxonomy" id="60549"/>
    <lineage>
        <taxon>Bacteria</taxon>
        <taxon>Pseudomonadati</taxon>
        <taxon>Pseudomonadota</taxon>
        <taxon>Betaproteobacteria</taxon>
        <taxon>Burkholderiales</taxon>
        <taxon>Burkholderiaceae</taxon>
        <taxon>Paraburkholderia</taxon>
    </lineage>
</organism>
<evidence type="ECO:0000313" key="2">
    <source>
        <dbReference type="EMBL" id="SIO68329.1"/>
    </source>
</evidence>
<keyword evidence="3" id="KW-1185">Reference proteome</keyword>
<feature type="region of interest" description="Disordered" evidence="1">
    <location>
        <begin position="1"/>
        <end position="37"/>
    </location>
</feature>
<reference evidence="2 3" key="1">
    <citation type="submission" date="2016-11" db="EMBL/GenBank/DDBJ databases">
        <authorList>
            <person name="Jaros S."/>
            <person name="Januszkiewicz K."/>
            <person name="Wedrychowicz H."/>
        </authorList>
    </citation>
    <scope>NUCLEOTIDE SEQUENCE [LARGE SCALE GENOMIC DNA]</scope>
    <source>
        <strain evidence="2 3">GAS95</strain>
    </source>
</reference>